<organism evidence="1 2">
    <name type="scientific">Actinokineospora bangkokensis</name>
    <dbReference type="NCBI Taxonomy" id="1193682"/>
    <lineage>
        <taxon>Bacteria</taxon>
        <taxon>Bacillati</taxon>
        <taxon>Actinomycetota</taxon>
        <taxon>Actinomycetes</taxon>
        <taxon>Pseudonocardiales</taxon>
        <taxon>Pseudonocardiaceae</taxon>
        <taxon>Actinokineospora</taxon>
    </lineage>
</organism>
<evidence type="ECO:0000313" key="1">
    <source>
        <dbReference type="EMBL" id="OLR90062.1"/>
    </source>
</evidence>
<evidence type="ECO:0008006" key="3">
    <source>
        <dbReference type="Google" id="ProtNLM"/>
    </source>
</evidence>
<dbReference type="Proteomes" id="UP000186040">
    <property type="component" value="Unassembled WGS sequence"/>
</dbReference>
<gene>
    <name evidence="1" type="ORF">BJP25_03540</name>
</gene>
<name>A0A1Q9LDH6_9PSEU</name>
<accession>A0A1Q9LDH6</accession>
<dbReference type="EMBL" id="MKQR01000028">
    <property type="protein sequence ID" value="OLR90062.1"/>
    <property type="molecule type" value="Genomic_DNA"/>
</dbReference>
<keyword evidence="2" id="KW-1185">Reference proteome</keyword>
<protein>
    <recommendedName>
        <fullName evidence="3">GntR C-terminal domain-containing protein</fullName>
    </recommendedName>
</protein>
<proteinExistence type="predicted"/>
<dbReference type="STRING" id="1193682.BJP25_03540"/>
<reference evidence="1 2" key="1">
    <citation type="submission" date="2016-10" db="EMBL/GenBank/DDBJ databases">
        <title>The Draft Genome Sequence of Actinokineospora bangkokensis 44EHWT reveals the biosynthetic pathway of antifungal compounds Thailandins with unusual extender unit butylmalonyl-CoA.</title>
        <authorList>
            <person name="Greule A."/>
            <person name="Intra B."/>
            <person name="Flemming S."/>
            <person name="Rommel M.G."/>
            <person name="Panbangred W."/>
            <person name="Bechthold A."/>
        </authorList>
    </citation>
    <scope>NUCLEOTIDE SEQUENCE [LARGE SCALE GENOMIC DNA]</scope>
    <source>
        <strain evidence="1 2">44EHW</strain>
    </source>
</reference>
<dbReference type="AlphaFoldDB" id="A0A1Q9LDH6"/>
<evidence type="ECO:0000313" key="2">
    <source>
        <dbReference type="Proteomes" id="UP000186040"/>
    </source>
</evidence>
<sequence length="126" mass="13629">MMRTTREPTFLPLTLTTSRTLDVDVHWAALRADAAAAEAWAALLAGCANTGRHQLPRRLRELHDAAAALAAPAATGRTRVTRELARITEAVTDRDGADFAEAFVAYDQAVATVLAQSRVRTESTTR</sequence>
<comment type="caution">
    <text evidence="1">The sequence shown here is derived from an EMBL/GenBank/DDBJ whole genome shotgun (WGS) entry which is preliminary data.</text>
</comment>